<keyword evidence="4 7" id="KW-0812">Transmembrane</keyword>
<evidence type="ECO:0000256" key="1">
    <source>
        <dbReference type="ARBA" id="ARBA00004651"/>
    </source>
</evidence>
<evidence type="ECO:0000256" key="5">
    <source>
        <dbReference type="ARBA" id="ARBA00022989"/>
    </source>
</evidence>
<dbReference type="PANTHER" id="PTHR34583">
    <property type="entry name" value="ANTIPORTER SUBUNIT MNHC2-RELATED"/>
    <property type="match status" value="1"/>
</dbReference>
<dbReference type="Pfam" id="PF00420">
    <property type="entry name" value="Oxidored_q2"/>
    <property type="match status" value="1"/>
</dbReference>
<proteinExistence type="inferred from homology"/>
<keyword evidence="3" id="KW-1003">Cell membrane</keyword>
<reference evidence="8 9" key="1">
    <citation type="submission" date="2014-07" db="EMBL/GenBank/DDBJ databases">
        <title>Comparative analysis of Nitrosococcus oceani genome inventories of strains from Pacific and Atlantic gyres.</title>
        <authorList>
            <person name="Lim C.K."/>
            <person name="Wang L."/>
            <person name="Sayavedra-Soto L.A."/>
            <person name="Klotz M.G."/>
        </authorList>
    </citation>
    <scope>NUCLEOTIDE SEQUENCE [LARGE SCALE GENOMIC DNA]</scope>
    <source>
        <strain evidence="8 9">C-27</strain>
    </source>
</reference>
<comment type="subcellular location">
    <subcellularLocation>
        <location evidence="1">Cell membrane</location>
        <topology evidence="1">Multi-pass membrane protein</topology>
    </subcellularLocation>
</comment>
<sequence length="105" mass="11087">MIFTPALLYILTGIGLFILGLYALFVHSHLLRKILALNIMASGVFLVYVAAAYRSPEAISDPVPQAMVLTGIVVASASMLLGLALAARVKAKTGRTELDDGSPSE</sequence>
<evidence type="ECO:0000256" key="4">
    <source>
        <dbReference type="ARBA" id="ARBA00022692"/>
    </source>
</evidence>
<dbReference type="HOGENOM" id="CLU_082058_4_0_6"/>
<dbReference type="GO" id="GO:0005886">
    <property type="term" value="C:plasma membrane"/>
    <property type="evidence" value="ECO:0007669"/>
    <property type="project" value="UniProtKB-SubCell"/>
</dbReference>
<dbReference type="EMBL" id="JPGN01000037">
    <property type="protein sequence ID" value="KFI19799.1"/>
    <property type="molecule type" value="Genomic_DNA"/>
</dbReference>
<evidence type="ECO:0000256" key="6">
    <source>
        <dbReference type="ARBA" id="ARBA00023136"/>
    </source>
</evidence>
<dbReference type="OrthoDB" id="1494613at2"/>
<comment type="caution">
    <text evidence="8">The sequence shown here is derived from an EMBL/GenBank/DDBJ whole genome shotgun (WGS) entry which is preliminary data.</text>
</comment>
<accession>A0A0E2Z2U1</accession>
<organism evidence="8 9">
    <name type="scientific">Nitrosococcus oceani C-27</name>
    <dbReference type="NCBI Taxonomy" id="314279"/>
    <lineage>
        <taxon>Bacteria</taxon>
        <taxon>Pseudomonadati</taxon>
        <taxon>Pseudomonadota</taxon>
        <taxon>Gammaproteobacteria</taxon>
        <taxon>Chromatiales</taxon>
        <taxon>Chromatiaceae</taxon>
        <taxon>Nitrosococcus</taxon>
    </lineage>
</organism>
<dbReference type="Proteomes" id="UP000028839">
    <property type="component" value="Unassembled WGS sequence"/>
</dbReference>
<keyword evidence="8" id="KW-0830">Ubiquinone</keyword>
<protein>
    <submittedName>
        <fullName evidence="8">NADH-ubiquinone oxidoreductase</fullName>
    </submittedName>
</protein>
<evidence type="ECO:0000313" key="8">
    <source>
        <dbReference type="EMBL" id="KFI19799.1"/>
    </source>
</evidence>
<evidence type="ECO:0000256" key="3">
    <source>
        <dbReference type="ARBA" id="ARBA00022475"/>
    </source>
</evidence>
<keyword evidence="6 7" id="KW-0472">Membrane</keyword>
<dbReference type="Gene3D" id="1.10.287.3510">
    <property type="match status" value="1"/>
</dbReference>
<dbReference type="InterPro" id="IPR039428">
    <property type="entry name" value="NUOK/Mnh_C1-like"/>
</dbReference>
<feature type="transmembrane region" description="Helical" evidence="7">
    <location>
        <begin position="34"/>
        <end position="53"/>
    </location>
</feature>
<name>A0A0E2Z2U1_9GAMM</name>
<comment type="similarity">
    <text evidence="2">Belongs to the CPA3 antiporters (TC 2.A.63) subunit C family.</text>
</comment>
<dbReference type="InterPro" id="IPR050601">
    <property type="entry name" value="CPA3_antiporter_subunitC"/>
</dbReference>
<gene>
    <name evidence="8" type="ORF">IB75_06685</name>
</gene>
<evidence type="ECO:0000313" key="9">
    <source>
        <dbReference type="Proteomes" id="UP000028839"/>
    </source>
</evidence>
<dbReference type="PANTHER" id="PTHR34583:SF2">
    <property type="entry name" value="ANTIPORTER SUBUNIT MNHC2-RELATED"/>
    <property type="match status" value="1"/>
</dbReference>
<keyword evidence="5 7" id="KW-1133">Transmembrane helix</keyword>
<evidence type="ECO:0000256" key="2">
    <source>
        <dbReference type="ARBA" id="ARBA00010388"/>
    </source>
</evidence>
<feature type="transmembrane region" description="Helical" evidence="7">
    <location>
        <begin position="65"/>
        <end position="87"/>
    </location>
</feature>
<dbReference type="AlphaFoldDB" id="A0A0E2Z2U1"/>
<feature type="transmembrane region" description="Helical" evidence="7">
    <location>
        <begin position="6"/>
        <end position="27"/>
    </location>
</feature>
<evidence type="ECO:0000256" key="7">
    <source>
        <dbReference type="SAM" id="Phobius"/>
    </source>
</evidence>